<keyword evidence="1" id="KW-1133">Transmembrane helix</keyword>
<reference evidence="2 3" key="1">
    <citation type="submission" date="2020-02" db="EMBL/GenBank/DDBJ databases">
        <title>Partial ammonium oxidation to N2 by heterotrophic bacteria.</title>
        <authorList>
            <person name="Wu M."/>
        </authorList>
    </citation>
    <scope>NUCLEOTIDE SEQUENCE [LARGE SCALE GENOMIC DNA]</scope>
    <source>
        <strain evidence="2 3">HO-1</strain>
    </source>
</reference>
<dbReference type="EMBL" id="CP049362">
    <property type="protein sequence ID" value="QXX80346.1"/>
    <property type="molecule type" value="Genomic_DNA"/>
</dbReference>
<protein>
    <submittedName>
        <fullName evidence="2">Uncharacterized protein</fullName>
    </submittedName>
</protein>
<dbReference type="Proteomes" id="UP000826050">
    <property type="component" value="Chromosome"/>
</dbReference>
<proteinExistence type="predicted"/>
<evidence type="ECO:0000313" key="2">
    <source>
        <dbReference type="EMBL" id="QXX80346.1"/>
    </source>
</evidence>
<feature type="transmembrane region" description="Helical" evidence="1">
    <location>
        <begin position="31"/>
        <end position="48"/>
    </location>
</feature>
<name>A0ABX8SWE2_9BURK</name>
<gene>
    <name evidence="2" type="ORF">FE795_15865</name>
</gene>
<keyword evidence="1" id="KW-0812">Transmembrane</keyword>
<dbReference type="RefSeq" id="WP_003805449.1">
    <property type="nucleotide sequence ID" value="NZ_CP049362.1"/>
</dbReference>
<accession>A0ABX8SWE2</accession>
<evidence type="ECO:0000256" key="1">
    <source>
        <dbReference type="SAM" id="Phobius"/>
    </source>
</evidence>
<evidence type="ECO:0000313" key="3">
    <source>
        <dbReference type="Proteomes" id="UP000826050"/>
    </source>
</evidence>
<keyword evidence="1" id="KW-0472">Membrane</keyword>
<sequence>MATAVRTGLMLLFLTAMITYVGVMTQWEGPGFYISIFLYLFFLIALETTRRDFMQHYRAWPEQARYRKLVRGNAVRVQAEIVECTPLREGRTHAYPLVRLVLDVQGTRVDLDVLMQPELGYRFRPGNTVAVLCDATDPRQCAIDREQVALQLKPVHSPYVD</sequence>
<keyword evidence="3" id="KW-1185">Reference proteome</keyword>
<organism evidence="2 3">
    <name type="scientific">Alcaligenes ammonioxydans</name>
    <dbReference type="NCBI Taxonomy" id="2582914"/>
    <lineage>
        <taxon>Bacteria</taxon>
        <taxon>Pseudomonadati</taxon>
        <taxon>Pseudomonadota</taxon>
        <taxon>Betaproteobacteria</taxon>
        <taxon>Burkholderiales</taxon>
        <taxon>Alcaligenaceae</taxon>
        <taxon>Alcaligenes</taxon>
    </lineage>
</organism>
<feature type="transmembrane region" description="Helical" evidence="1">
    <location>
        <begin position="7"/>
        <end position="25"/>
    </location>
</feature>